<feature type="transmembrane region" description="Helical" evidence="1">
    <location>
        <begin position="31"/>
        <end position="53"/>
    </location>
</feature>
<evidence type="ECO:0000259" key="3">
    <source>
        <dbReference type="Pfam" id="PF18303"/>
    </source>
</evidence>
<evidence type="ECO:0000259" key="2">
    <source>
        <dbReference type="Pfam" id="PF18145"/>
    </source>
</evidence>
<dbReference type="EMBL" id="CP133548">
    <property type="protein sequence ID" value="WMS87903.1"/>
    <property type="molecule type" value="Genomic_DNA"/>
</dbReference>
<name>A0AA51RUH4_9GAMM</name>
<gene>
    <name evidence="4" type="ORF">Q9312_03035</name>
</gene>
<feature type="domain" description="SMODS-associated and fused to various effectors" evidence="2">
    <location>
        <begin position="169"/>
        <end position="349"/>
    </location>
</feature>
<accession>A0AA51RUH4</accession>
<dbReference type="Pfam" id="PF18145">
    <property type="entry name" value="SAVED"/>
    <property type="match status" value="1"/>
</dbReference>
<organism evidence="4 5">
    <name type="scientific">Pleionea litopenaei</name>
    <dbReference type="NCBI Taxonomy" id="3070815"/>
    <lineage>
        <taxon>Bacteria</taxon>
        <taxon>Pseudomonadati</taxon>
        <taxon>Pseudomonadota</taxon>
        <taxon>Gammaproteobacteria</taxon>
        <taxon>Oceanospirillales</taxon>
        <taxon>Pleioneaceae</taxon>
        <taxon>Pleionea</taxon>
    </lineage>
</organism>
<dbReference type="InterPro" id="IPR040836">
    <property type="entry name" value="SAVED"/>
</dbReference>
<reference evidence="4 5" key="1">
    <citation type="submission" date="2023-08" db="EMBL/GenBank/DDBJ databases">
        <title>Pleionea litopenaei sp. nov., isolated from stomach of juvenile Litopenaeus vannamei.</title>
        <authorList>
            <person name="Rho A.M."/>
            <person name="Hwang C.Y."/>
        </authorList>
    </citation>
    <scope>NUCLEOTIDE SEQUENCE [LARGE SCALE GENOMIC DNA]</scope>
    <source>
        <strain evidence="4 5">HL-JVS1</strain>
    </source>
</reference>
<dbReference type="RefSeq" id="WP_309203063.1">
    <property type="nucleotide sequence ID" value="NZ_CP133548.1"/>
</dbReference>
<dbReference type="InterPro" id="IPR041167">
    <property type="entry name" value="Saf_2TM"/>
</dbReference>
<evidence type="ECO:0000256" key="1">
    <source>
        <dbReference type="SAM" id="Phobius"/>
    </source>
</evidence>
<proteinExistence type="predicted"/>
<feature type="transmembrane region" description="Helical" evidence="1">
    <location>
        <begin position="73"/>
        <end position="94"/>
    </location>
</feature>
<protein>
    <submittedName>
        <fullName evidence="4">SAVED domain-containing protein</fullName>
    </submittedName>
</protein>
<dbReference type="Pfam" id="PF18303">
    <property type="entry name" value="Saf_2TM"/>
    <property type="match status" value="1"/>
</dbReference>
<sequence length="363" mass="41452">MLKQLFKNFVLKGTDWLFRTRSIEVTLIKSALGVIITIYAGPPLIEIILRIFLDTLPSTFIVVRQTIDTVDSWILMICSIVILVALVLIVVRFLSERKSNTKKRVLVIESRGLRDDDGSPLDQIISNKFTGQVIPVLLDLRNRLDGSIVNPEQAIDDISATHRAVLQHQKHINRSDLTIVYGGLTSVPYTFLTGLMLDDEGTICTYDWDRTQEDWRYPDMEDDGLVFEVSETEEITNVEEVVIALAFSYPVNSEDLESTFSMPVVRLTLDGMSSDAHWSQDKQRRLAQQFLEIVKKLSAKGVKRIHLVMAAPNSVVFTFGRRYDKRNLPEIVVYQYERNKRPSYPWGILMPVAGVERARVQYS</sequence>
<dbReference type="NCBIfam" id="NF033611">
    <property type="entry name" value="SAVED"/>
    <property type="match status" value="1"/>
</dbReference>
<keyword evidence="1" id="KW-0472">Membrane</keyword>
<feature type="domain" description="SAVED-fused 2TM effector" evidence="3">
    <location>
        <begin position="3"/>
        <end position="155"/>
    </location>
</feature>
<keyword evidence="5" id="KW-1185">Reference proteome</keyword>
<keyword evidence="1" id="KW-1133">Transmembrane helix</keyword>
<dbReference type="Proteomes" id="UP001239782">
    <property type="component" value="Chromosome"/>
</dbReference>
<evidence type="ECO:0000313" key="4">
    <source>
        <dbReference type="EMBL" id="WMS87903.1"/>
    </source>
</evidence>
<dbReference type="KEGG" id="plei:Q9312_03035"/>
<keyword evidence="1" id="KW-0812">Transmembrane</keyword>
<dbReference type="AlphaFoldDB" id="A0AA51RUH4"/>
<evidence type="ECO:0000313" key="5">
    <source>
        <dbReference type="Proteomes" id="UP001239782"/>
    </source>
</evidence>